<dbReference type="InterPro" id="IPR012309">
    <property type="entry name" value="DNA_ligase_ATP-dep_C"/>
</dbReference>
<protein>
    <recommendedName>
        <fullName evidence="2">DNA ligase (ATP)</fullName>
        <ecNumber evidence="2">6.5.1.1</ecNumber>
    </recommendedName>
</protein>
<proteinExistence type="inferred from homology"/>
<dbReference type="CDD" id="cd07906">
    <property type="entry name" value="Adenylation_DNA_ligase_LigD_LigC"/>
    <property type="match status" value="1"/>
</dbReference>
<reference evidence="6 7" key="1">
    <citation type="submission" date="2014-10" db="EMBL/GenBank/DDBJ databases">
        <title>Genome sequence of Micropolyspora internatus JCM3315.</title>
        <authorList>
            <person name="Shin S.-K."/>
            <person name="Yi H."/>
        </authorList>
    </citation>
    <scope>NUCLEOTIDE SEQUENCE [LARGE SCALE GENOMIC DNA]</scope>
    <source>
        <strain evidence="6 7">JCM 3315</strain>
    </source>
</reference>
<dbReference type="Pfam" id="PF01068">
    <property type="entry name" value="DNA_ligase_A_M"/>
    <property type="match status" value="1"/>
</dbReference>
<dbReference type="Proteomes" id="UP000030848">
    <property type="component" value="Unassembled WGS sequence"/>
</dbReference>
<name>A0A837DBT3_9PSEU</name>
<evidence type="ECO:0000256" key="2">
    <source>
        <dbReference type="ARBA" id="ARBA00012727"/>
    </source>
</evidence>
<dbReference type="InterPro" id="IPR014146">
    <property type="entry name" value="LigD_ligase_dom"/>
</dbReference>
<dbReference type="PANTHER" id="PTHR45674:SF4">
    <property type="entry name" value="DNA LIGASE 1"/>
    <property type="match status" value="1"/>
</dbReference>
<dbReference type="EC" id="6.5.1.1" evidence="2"/>
<dbReference type="GO" id="GO:0005524">
    <property type="term" value="F:ATP binding"/>
    <property type="evidence" value="ECO:0007669"/>
    <property type="project" value="InterPro"/>
</dbReference>
<dbReference type="PROSITE" id="PS50160">
    <property type="entry name" value="DNA_LIGASE_A3"/>
    <property type="match status" value="1"/>
</dbReference>
<dbReference type="InterPro" id="IPR050191">
    <property type="entry name" value="ATP-dep_DNA_ligase"/>
</dbReference>
<keyword evidence="3 6" id="KW-0436">Ligase</keyword>
<dbReference type="Gene3D" id="2.40.50.140">
    <property type="entry name" value="Nucleic acid-binding proteins"/>
    <property type="match status" value="1"/>
</dbReference>
<organism evidence="6 7">
    <name type="scientific">Saccharomonospora viridis</name>
    <dbReference type="NCBI Taxonomy" id="1852"/>
    <lineage>
        <taxon>Bacteria</taxon>
        <taxon>Bacillati</taxon>
        <taxon>Actinomycetota</taxon>
        <taxon>Actinomycetes</taxon>
        <taxon>Pseudonocardiales</taxon>
        <taxon>Pseudonocardiaceae</taxon>
        <taxon>Saccharomonospora</taxon>
    </lineage>
</organism>
<dbReference type="GO" id="GO:0006281">
    <property type="term" value="P:DNA repair"/>
    <property type="evidence" value="ECO:0007669"/>
    <property type="project" value="InterPro"/>
</dbReference>
<dbReference type="PROSITE" id="PS00697">
    <property type="entry name" value="DNA_LIGASE_A1"/>
    <property type="match status" value="1"/>
</dbReference>
<dbReference type="GO" id="GO:0003910">
    <property type="term" value="F:DNA ligase (ATP) activity"/>
    <property type="evidence" value="ECO:0007669"/>
    <property type="project" value="UniProtKB-EC"/>
</dbReference>
<gene>
    <name evidence="6" type="ORF">MINT15_34680</name>
</gene>
<sequence>MMISRGLFRGILCRRLGIGTVVAVGTVALESPAVVLEGLLYLGDSAALETIHAEYENMAPPTPLPPMLAVSGDVPEGDQWVYDWKWDGVRAIVGIEGGEVRVHSRALRDITSRYPELQELAAATRARLLLDGEIVALDEQGRPDFDRLQSRMQVGLPTPRMLRESPLYYYVLDLLVADGENLCGSSYRHRRDRLAELGLPAPPTIRPPDPHARISGSGLLDIAAEHGFEGIMARRLDSPYRPGVRSTNWINTPLRIRQEVVIGGWVPGGSRHAGTLGTLLLGAYDPSGALSYIGHVETGRPDPSSEALLGKLEALTRPSSPFATPVPRRRARHARWVEPELVGEVEHRRWTNDRTLWRPSWQGLRTDREPAEVTLPV</sequence>
<accession>A0A837DBT3</accession>
<comment type="caution">
    <text evidence="6">The sequence shown here is derived from an EMBL/GenBank/DDBJ whole genome shotgun (WGS) entry which is preliminary data.</text>
</comment>
<comment type="similarity">
    <text evidence="1">Belongs to the ATP-dependent DNA ligase family.</text>
</comment>
<dbReference type="GO" id="GO:0006310">
    <property type="term" value="P:DNA recombination"/>
    <property type="evidence" value="ECO:0007669"/>
    <property type="project" value="InterPro"/>
</dbReference>
<evidence type="ECO:0000256" key="4">
    <source>
        <dbReference type="ARBA" id="ARBA00034003"/>
    </source>
</evidence>
<evidence type="ECO:0000256" key="3">
    <source>
        <dbReference type="ARBA" id="ARBA00022598"/>
    </source>
</evidence>
<dbReference type="Gene3D" id="3.30.1490.70">
    <property type="match status" value="1"/>
</dbReference>
<dbReference type="CDD" id="cd07971">
    <property type="entry name" value="OBF_DNA_ligase_LigD"/>
    <property type="match status" value="1"/>
</dbReference>
<dbReference type="InterPro" id="IPR016059">
    <property type="entry name" value="DNA_ligase_ATP-dep_CS"/>
</dbReference>
<dbReference type="Pfam" id="PF04679">
    <property type="entry name" value="DNA_ligase_A_C"/>
    <property type="match status" value="1"/>
</dbReference>
<evidence type="ECO:0000313" key="7">
    <source>
        <dbReference type="Proteomes" id="UP000030848"/>
    </source>
</evidence>
<feature type="domain" description="ATP-dependent DNA ligase family profile" evidence="5">
    <location>
        <begin position="160"/>
        <end position="285"/>
    </location>
</feature>
<evidence type="ECO:0000256" key="1">
    <source>
        <dbReference type="ARBA" id="ARBA00007572"/>
    </source>
</evidence>
<dbReference type="SUPFAM" id="SSF50249">
    <property type="entry name" value="Nucleic acid-binding proteins"/>
    <property type="match status" value="1"/>
</dbReference>
<evidence type="ECO:0000313" key="6">
    <source>
        <dbReference type="EMBL" id="KHF43266.1"/>
    </source>
</evidence>
<dbReference type="AlphaFoldDB" id="A0A837DBT3"/>
<dbReference type="InterPro" id="IPR012310">
    <property type="entry name" value="DNA_ligase_ATP-dep_cent"/>
</dbReference>
<dbReference type="SUPFAM" id="SSF56091">
    <property type="entry name" value="DNA ligase/mRNA capping enzyme, catalytic domain"/>
    <property type="match status" value="1"/>
</dbReference>
<dbReference type="EMBL" id="JRZE01000006">
    <property type="protein sequence ID" value="KHF43266.1"/>
    <property type="molecule type" value="Genomic_DNA"/>
</dbReference>
<dbReference type="Gene3D" id="3.30.470.30">
    <property type="entry name" value="DNA ligase/mRNA capping enzyme"/>
    <property type="match status" value="1"/>
</dbReference>
<dbReference type="NCBIfam" id="TIGR02779">
    <property type="entry name" value="NHEJ_ligase_lig"/>
    <property type="match status" value="1"/>
</dbReference>
<comment type="catalytic activity">
    <reaction evidence="4">
        <text>ATP + (deoxyribonucleotide)n-3'-hydroxyl + 5'-phospho-(deoxyribonucleotide)m = (deoxyribonucleotide)n+m + AMP + diphosphate.</text>
        <dbReference type="EC" id="6.5.1.1"/>
    </reaction>
</comment>
<evidence type="ECO:0000259" key="5">
    <source>
        <dbReference type="PROSITE" id="PS50160"/>
    </source>
</evidence>
<dbReference type="InterPro" id="IPR012340">
    <property type="entry name" value="NA-bd_OB-fold"/>
</dbReference>
<dbReference type="PANTHER" id="PTHR45674">
    <property type="entry name" value="DNA LIGASE 1/3 FAMILY MEMBER"/>
    <property type="match status" value="1"/>
</dbReference>